<dbReference type="InterPro" id="IPR039261">
    <property type="entry name" value="FNR_nucleotide-bd"/>
</dbReference>
<dbReference type="Pfam" id="PF00175">
    <property type="entry name" value="NAD_binding_1"/>
    <property type="match status" value="1"/>
</dbReference>
<proteinExistence type="predicted"/>
<evidence type="ECO:0000256" key="3">
    <source>
        <dbReference type="ARBA" id="ARBA00022630"/>
    </source>
</evidence>
<dbReference type="Proteomes" id="UP001497444">
    <property type="component" value="Chromosome 13"/>
</dbReference>
<dbReference type="InterPro" id="IPR001094">
    <property type="entry name" value="Flavdoxin-like"/>
</dbReference>
<evidence type="ECO:0000259" key="11">
    <source>
        <dbReference type="PROSITE" id="PS50902"/>
    </source>
</evidence>
<keyword evidence="7" id="KW-0560">Oxidoreductase</keyword>
<evidence type="ECO:0000256" key="4">
    <source>
        <dbReference type="ARBA" id="ARBA00022643"/>
    </source>
</evidence>
<dbReference type="PANTHER" id="PTHR19384:SF17">
    <property type="entry name" value="NADPH--CYTOCHROME P450 REDUCTASE"/>
    <property type="match status" value="1"/>
</dbReference>
<keyword evidence="5" id="KW-0274">FAD</keyword>
<dbReference type="InterPro" id="IPR017927">
    <property type="entry name" value="FAD-bd_FR_type"/>
</dbReference>
<dbReference type="CDD" id="cd06204">
    <property type="entry name" value="CYPOR"/>
    <property type="match status" value="1"/>
</dbReference>
<comment type="cofactor">
    <cofactor evidence="1">
        <name>FMN</name>
        <dbReference type="ChEBI" id="CHEBI:58210"/>
    </cofactor>
</comment>
<evidence type="ECO:0000256" key="7">
    <source>
        <dbReference type="ARBA" id="ARBA00023002"/>
    </source>
</evidence>
<keyword evidence="10" id="KW-0472">Membrane</keyword>
<dbReference type="InterPro" id="IPR001433">
    <property type="entry name" value="OxRdtase_FAD/NAD-bd"/>
</dbReference>
<feature type="domain" description="FAD-binding FR-type" evidence="12">
    <location>
        <begin position="285"/>
        <end position="530"/>
    </location>
</feature>
<keyword evidence="10" id="KW-0812">Transmembrane</keyword>
<dbReference type="SUPFAM" id="SSF63380">
    <property type="entry name" value="Riboflavin synthase domain-like"/>
    <property type="match status" value="1"/>
</dbReference>
<accession>A0ABP0W2F9</accession>
<dbReference type="SUPFAM" id="SSF52218">
    <property type="entry name" value="Flavoproteins"/>
    <property type="match status" value="1"/>
</dbReference>
<dbReference type="InterPro" id="IPR029039">
    <property type="entry name" value="Flavoprotein-like_sf"/>
</dbReference>
<dbReference type="Gene3D" id="3.40.50.360">
    <property type="match status" value="1"/>
</dbReference>
<dbReference type="PANTHER" id="PTHR19384">
    <property type="entry name" value="NITRIC OXIDE SYNTHASE-RELATED"/>
    <property type="match status" value="1"/>
</dbReference>
<feature type="transmembrane region" description="Helical" evidence="10">
    <location>
        <begin position="20"/>
        <end position="39"/>
    </location>
</feature>
<dbReference type="InterPro" id="IPR001709">
    <property type="entry name" value="Flavoprot_Pyr_Nucl_cyt_Rdtase"/>
</dbReference>
<feature type="region of interest" description="Disordered" evidence="9">
    <location>
        <begin position="46"/>
        <end position="70"/>
    </location>
</feature>
<reference evidence="13" key="1">
    <citation type="submission" date="2024-02" db="EMBL/GenBank/DDBJ databases">
        <authorList>
            <consortium name="ELIXIR-Norway"/>
            <consortium name="Elixir Norway"/>
        </authorList>
    </citation>
    <scope>NUCLEOTIDE SEQUENCE</scope>
</reference>
<dbReference type="Gene3D" id="2.40.30.10">
    <property type="entry name" value="Translation factors"/>
    <property type="match status" value="1"/>
</dbReference>
<keyword evidence="3" id="KW-0285">Flavoprotein</keyword>
<sequence length="684" mass="75833">MTATTELPTLANLTVIPPVYFLFGASVAVLFLCLSLLLWRQSSSKGSKKASDHSRPRPVTGEIHEDDEPEDETRIKVTIFFGTQTGTAEGFAKALAEEGKARYDNKVVFKVVDLDEYGADDQQYENKMKKEKIAFFTIATYGDGEPTDNAARFHNWLMAGVTERPDFLTGLTYAVFGLGNKQYEHFNKAGKQVDEALEKQGAKRLVPCGLGDDDQIIDDDFTAWKEMLFPALDGLMHNEEDGTAAAVSYKMAVPEYRVVIWESGTKVWDKPSAAERNGQAIYNLNHPCRVNVAVRRQLHTPQSDRSCTHCEFDIANTGLRYETGDHVGVYINNSQEAVEEAAKLLGVPLDTIFSLHADTKDGDVLGAGCGSLPPPFPGPLTLNTALSKFSDLLNSPRKGVFSALAVYASDPEEAEHLQFLASPQGKEEYQQWVIANQQSLLEVIGAFPSVKVPLGVFFAAVAPRLQPRFYSISSSPRFAPTRIHVTCALVYEPRPTGRIHHGVASTWIKVGFHLSLIHCYIKPLSNFRLPSNPMTPIVMIGPGTGLAPFRGFLQERAALQEAGETLGPAIFFFGCRSQYQDFIYEEELKGFVNKRVVELEVACSREGPQKVYVQHKMLDKASEIWRLISEGAYLYLCGDAKGMAKDVQRTLLTIIQSEGGVDNTEAEAIIKQLQLDGRYLRDIW</sequence>
<feature type="domain" description="Flavodoxin-like" evidence="11">
    <location>
        <begin position="77"/>
        <end position="229"/>
    </location>
</feature>
<dbReference type="PROSITE" id="PS50902">
    <property type="entry name" value="FLAVODOXIN_LIKE"/>
    <property type="match status" value="1"/>
</dbReference>
<evidence type="ECO:0000313" key="14">
    <source>
        <dbReference type="Proteomes" id="UP001497444"/>
    </source>
</evidence>
<dbReference type="Pfam" id="PF00667">
    <property type="entry name" value="FAD_binding_1"/>
    <property type="match status" value="1"/>
</dbReference>
<dbReference type="InterPro" id="IPR003097">
    <property type="entry name" value="CysJ-like_FAD-binding"/>
</dbReference>
<evidence type="ECO:0000259" key="12">
    <source>
        <dbReference type="PROSITE" id="PS51384"/>
    </source>
</evidence>
<evidence type="ECO:0000256" key="8">
    <source>
        <dbReference type="ARBA" id="ARBA00023797"/>
    </source>
</evidence>
<dbReference type="SUPFAM" id="SSF52343">
    <property type="entry name" value="Ferredoxin reductase-like, C-terminal NADP-linked domain"/>
    <property type="match status" value="1"/>
</dbReference>
<evidence type="ECO:0000256" key="6">
    <source>
        <dbReference type="ARBA" id="ARBA00022857"/>
    </source>
</evidence>
<name>A0ABP0W2F9_9BRYO</name>
<dbReference type="EMBL" id="OZ020108">
    <property type="protein sequence ID" value="CAK9260961.1"/>
    <property type="molecule type" value="Genomic_DNA"/>
</dbReference>
<evidence type="ECO:0000256" key="10">
    <source>
        <dbReference type="SAM" id="Phobius"/>
    </source>
</evidence>
<organism evidence="13 14">
    <name type="scientific">Sphagnum jensenii</name>
    <dbReference type="NCBI Taxonomy" id="128206"/>
    <lineage>
        <taxon>Eukaryota</taxon>
        <taxon>Viridiplantae</taxon>
        <taxon>Streptophyta</taxon>
        <taxon>Embryophyta</taxon>
        <taxon>Bryophyta</taxon>
        <taxon>Sphagnophytina</taxon>
        <taxon>Sphagnopsida</taxon>
        <taxon>Sphagnales</taxon>
        <taxon>Sphagnaceae</taxon>
        <taxon>Sphagnum</taxon>
    </lineage>
</organism>
<comment type="cofactor">
    <cofactor evidence="2">
        <name>FAD</name>
        <dbReference type="ChEBI" id="CHEBI:57692"/>
    </cofactor>
</comment>
<dbReference type="PRINTS" id="PR00369">
    <property type="entry name" value="FLAVODOXIN"/>
</dbReference>
<keyword evidence="14" id="KW-1185">Reference proteome</keyword>
<evidence type="ECO:0000313" key="13">
    <source>
        <dbReference type="EMBL" id="CAK9260961.1"/>
    </source>
</evidence>
<dbReference type="Gene3D" id="3.40.50.80">
    <property type="entry name" value="Nucleotide-binding domain of ferredoxin-NADP reductase (FNR) module"/>
    <property type="match status" value="1"/>
</dbReference>
<dbReference type="Gene3D" id="1.20.990.10">
    <property type="entry name" value="NADPH-cytochrome p450 Reductase, Chain A, domain 3"/>
    <property type="match status" value="1"/>
</dbReference>
<dbReference type="InterPro" id="IPR008254">
    <property type="entry name" value="Flavodoxin/NO_synth"/>
</dbReference>
<evidence type="ECO:0000256" key="2">
    <source>
        <dbReference type="ARBA" id="ARBA00001974"/>
    </source>
</evidence>
<dbReference type="EC" id="1.6.2.4" evidence="8"/>
<evidence type="ECO:0000256" key="9">
    <source>
        <dbReference type="SAM" id="MobiDB-lite"/>
    </source>
</evidence>
<dbReference type="InterPro" id="IPR017938">
    <property type="entry name" value="Riboflavin_synthase-like_b-brl"/>
</dbReference>
<keyword evidence="10" id="KW-1133">Transmembrane helix</keyword>
<keyword evidence="6" id="KW-0521">NADP</keyword>
<dbReference type="InterPro" id="IPR023173">
    <property type="entry name" value="NADPH_Cyt_P450_Rdtase_alpha"/>
</dbReference>
<gene>
    <name evidence="13" type="ORF">CSSPJE1EN1_LOCUS6439</name>
</gene>
<evidence type="ECO:0000256" key="5">
    <source>
        <dbReference type="ARBA" id="ARBA00022827"/>
    </source>
</evidence>
<evidence type="ECO:0000256" key="1">
    <source>
        <dbReference type="ARBA" id="ARBA00001917"/>
    </source>
</evidence>
<dbReference type="Pfam" id="PF00258">
    <property type="entry name" value="Flavodoxin_1"/>
    <property type="match status" value="1"/>
</dbReference>
<dbReference type="PROSITE" id="PS51384">
    <property type="entry name" value="FAD_FR"/>
    <property type="match status" value="1"/>
</dbReference>
<dbReference type="PRINTS" id="PR00371">
    <property type="entry name" value="FPNCR"/>
</dbReference>
<protein>
    <recommendedName>
        <fullName evidence="8">NADPH--hemoprotein reductase</fullName>
        <ecNumber evidence="8">1.6.2.4</ecNumber>
    </recommendedName>
</protein>
<keyword evidence="4" id="KW-0288">FMN</keyword>